<dbReference type="AlphaFoldDB" id="A0A1G8APT3"/>
<dbReference type="GO" id="GO:0046872">
    <property type="term" value="F:metal ion binding"/>
    <property type="evidence" value="ECO:0007669"/>
    <property type="project" value="InterPro"/>
</dbReference>
<keyword evidence="1" id="KW-0436">Ligase</keyword>
<dbReference type="InterPro" id="IPR013815">
    <property type="entry name" value="ATP_grasp_subdomain_1"/>
</dbReference>
<dbReference type="PANTHER" id="PTHR43585">
    <property type="entry name" value="FUMIPYRROLE BIOSYNTHESIS PROTEIN C"/>
    <property type="match status" value="1"/>
</dbReference>
<evidence type="ECO:0000313" key="7">
    <source>
        <dbReference type="Proteomes" id="UP000198956"/>
    </source>
</evidence>
<evidence type="ECO:0000259" key="5">
    <source>
        <dbReference type="PROSITE" id="PS50975"/>
    </source>
</evidence>
<evidence type="ECO:0000256" key="4">
    <source>
        <dbReference type="PROSITE-ProRule" id="PRU00409"/>
    </source>
</evidence>
<name>A0A1G8APT3_ANETH</name>
<dbReference type="InterPro" id="IPR052032">
    <property type="entry name" value="ATP-dep_AA_Ligase"/>
</dbReference>
<dbReference type="Gene3D" id="3.40.50.20">
    <property type="match status" value="1"/>
</dbReference>
<proteinExistence type="predicted"/>
<keyword evidence="3 4" id="KW-0067">ATP-binding</keyword>
<dbReference type="InterPro" id="IPR040570">
    <property type="entry name" value="LAL_C2"/>
</dbReference>
<protein>
    <submittedName>
        <fullName evidence="6">Biotin carboxylase</fullName>
    </submittedName>
</protein>
<keyword evidence="2 4" id="KW-0547">Nucleotide-binding</keyword>
<feature type="domain" description="ATP-grasp" evidence="5">
    <location>
        <begin position="121"/>
        <end position="315"/>
    </location>
</feature>
<dbReference type="GO" id="GO:0005524">
    <property type="term" value="F:ATP binding"/>
    <property type="evidence" value="ECO:0007669"/>
    <property type="project" value="UniProtKB-UniRule"/>
</dbReference>
<evidence type="ECO:0000256" key="2">
    <source>
        <dbReference type="ARBA" id="ARBA00022741"/>
    </source>
</evidence>
<evidence type="ECO:0000256" key="1">
    <source>
        <dbReference type="ARBA" id="ARBA00022598"/>
    </source>
</evidence>
<gene>
    <name evidence="6" type="ORF">SAMN04489735_101740</name>
</gene>
<dbReference type="PANTHER" id="PTHR43585:SF2">
    <property type="entry name" value="ATP-GRASP ENZYME FSQD"/>
    <property type="match status" value="1"/>
</dbReference>
<sequence>MMKNLLFIESNTTGTGARAMKIAKQLGYQIHFWTVNPQQYKAIVDDNPLELADKVTVIDTYNIDLMKEELERSNVNFDGILAFDDYHLIPAAELTKFLGLKGHNIESLNRVRYKHLTRSYLAEHNFRDFLQPSFHIVNCLEDLIDLKIQFPCVIKPVDDSGSNGVSICQNYNDLESSLLAELQRQHNERGYKLTRKWLIEEFIKGQEFSAEMLYTTGGWKLVSVTKKETYGSHAVECGHVTGPEINPIYDLEERCKKLLDILGLNYGAAHIEFFISGKDLYLVEVNPRLAGDCIPELVEISTGVDMVKHIVLQAIGELTDINIVKQGYAAIKFILPFERGIYTDVRGIDEAQSVKGVKRVSIVQLPFRAESIKSSYQRLGFVIAEGDSMEKAIHFTQTAINMLKWSVVYE</sequence>
<dbReference type="SUPFAM" id="SSF56059">
    <property type="entry name" value="Glutathione synthetase ATP-binding domain-like"/>
    <property type="match status" value="1"/>
</dbReference>
<dbReference type="Proteomes" id="UP000198956">
    <property type="component" value="Unassembled WGS sequence"/>
</dbReference>
<dbReference type="GO" id="GO:0016874">
    <property type="term" value="F:ligase activity"/>
    <property type="evidence" value="ECO:0007669"/>
    <property type="project" value="UniProtKB-KW"/>
</dbReference>
<accession>A0A1G8APT3</accession>
<dbReference type="Pfam" id="PF13535">
    <property type="entry name" value="ATP-grasp_4"/>
    <property type="match status" value="1"/>
</dbReference>
<evidence type="ECO:0000313" key="6">
    <source>
        <dbReference type="EMBL" id="SDH23005.1"/>
    </source>
</evidence>
<dbReference type="EMBL" id="FNDE01000017">
    <property type="protein sequence ID" value="SDH23005.1"/>
    <property type="molecule type" value="Genomic_DNA"/>
</dbReference>
<organism evidence="6 7">
    <name type="scientific">Aneurinibacillus thermoaerophilus</name>
    <dbReference type="NCBI Taxonomy" id="143495"/>
    <lineage>
        <taxon>Bacteria</taxon>
        <taxon>Bacillati</taxon>
        <taxon>Bacillota</taxon>
        <taxon>Bacilli</taxon>
        <taxon>Bacillales</taxon>
        <taxon>Paenibacillaceae</taxon>
        <taxon>Aneurinibacillus group</taxon>
        <taxon>Aneurinibacillus</taxon>
    </lineage>
</organism>
<evidence type="ECO:0000256" key="3">
    <source>
        <dbReference type="ARBA" id="ARBA00022840"/>
    </source>
</evidence>
<dbReference type="Gene3D" id="3.30.1490.20">
    <property type="entry name" value="ATP-grasp fold, A domain"/>
    <property type="match status" value="1"/>
</dbReference>
<dbReference type="InterPro" id="IPR011761">
    <property type="entry name" value="ATP-grasp"/>
</dbReference>
<dbReference type="PROSITE" id="PS50975">
    <property type="entry name" value="ATP_GRASP"/>
    <property type="match status" value="1"/>
</dbReference>
<dbReference type="Gene3D" id="3.30.470.20">
    <property type="entry name" value="ATP-grasp fold, B domain"/>
    <property type="match status" value="1"/>
</dbReference>
<dbReference type="Pfam" id="PF18603">
    <property type="entry name" value="LAL_C2"/>
    <property type="match status" value="1"/>
</dbReference>
<reference evidence="6 7" key="1">
    <citation type="submission" date="2016-10" db="EMBL/GenBank/DDBJ databases">
        <authorList>
            <person name="de Groot N.N."/>
        </authorList>
    </citation>
    <scope>NUCLEOTIDE SEQUENCE [LARGE SCALE GENOMIC DNA]</scope>
    <source>
        <strain evidence="6 7">L 420-91</strain>
    </source>
</reference>